<dbReference type="AlphaFoldDB" id="A0A9J6GVH4"/>
<gene>
    <name evidence="2" type="ORF">HPB48_012789</name>
</gene>
<feature type="region of interest" description="Disordered" evidence="1">
    <location>
        <begin position="1"/>
        <end position="28"/>
    </location>
</feature>
<organism evidence="2 3">
    <name type="scientific">Haemaphysalis longicornis</name>
    <name type="common">Bush tick</name>
    <dbReference type="NCBI Taxonomy" id="44386"/>
    <lineage>
        <taxon>Eukaryota</taxon>
        <taxon>Metazoa</taxon>
        <taxon>Ecdysozoa</taxon>
        <taxon>Arthropoda</taxon>
        <taxon>Chelicerata</taxon>
        <taxon>Arachnida</taxon>
        <taxon>Acari</taxon>
        <taxon>Parasitiformes</taxon>
        <taxon>Ixodida</taxon>
        <taxon>Ixodoidea</taxon>
        <taxon>Ixodidae</taxon>
        <taxon>Haemaphysalinae</taxon>
        <taxon>Haemaphysalis</taxon>
    </lineage>
</organism>
<accession>A0A9J6GVH4</accession>
<evidence type="ECO:0000313" key="3">
    <source>
        <dbReference type="Proteomes" id="UP000821853"/>
    </source>
</evidence>
<reference evidence="2 3" key="1">
    <citation type="journal article" date="2020" name="Cell">
        <title>Large-Scale Comparative Analyses of Tick Genomes Elucidate Their Genetic Diversity and Vector Capacities.</title>
        <authorList>
            <consortium name="Tick Genome and Microbiome Consortium (TIGMIC)"/>
            <person name="Jia N."/>
            <person name="Wang J."/>
            <person name="Shi W."/>
            <person name="Du L."/>
            <person name="Sun Y."/>
            <person name="Zhan W."/>
            <person name="Jiang J.F."/>
            <person name="Wang Q."/>
            <person name="Zhang B."/>
            <person name="Ji P."/>
            <person name="Bell-Sakyi L."/>
            <person name="Cui X.M."/>
            <person name="Yuan T.T."/>
            <person name="Jiang B.G."/>
            <person name="Yang W.F."/>
            <person name="Lam T.T."/>
            <person name="Chang Q.C."/>
            <person name="Ding S.J."/>
            <person name="Wang X.J."/>
            <person name="Zhu J.G."/>
            <person name="Ruan X.D."/>
            <person name="Zhao L."/>
            <person name="Wei J.T."/>
            <person name="Ye R.Z."/>
            <person name="Que T.C."/>
            <person name="Du C.H."/>
            <person name="Zhou Y.H."/>
            <person name="Cheng J.X."/>
            <person name="Dai P.F."/>
            <person name="Guo W.B."/>
            <person name="Han X.H."/>
            <person name="Huang E.J."/>
            <person name="Li L.F."/>
            <person name="Wei W."/>
            <person name="Gao Y.C."/>
            <person name="Liu J.Z."/>
            <person name="Shao H.Z."/>
            <person name="Wang X."/>
            <person name="Wang C.C."/>
            <person name="Yang T.C."/>
            <person name="Huo Q.B."/>
            <person name="Li W."/>
            <person name="Chen H.Y."/>
            <person name="Chen S.E."/>
            <person name="Zhou L.G."/>
            <person name="Ni X.B."/>
            <person name="Tian J.H."/>
            <person name="Sheng Y."/>
            <person name="Liu T."/>
            <person name="Pan Y.S."/>
            <person name="Xia L.Y."/>
            <person name="Li J."/>
            <person name="Zhao F."/>
            <person name="Cao W.C."/>
        </authorList>
    </citation>
    <scope>NUCLEOTIDE SEQUENCE [LARGE SCALE GENOMIC DNA]</scope>
    <source>
        <strain evidence="2">HaeL-2018</strain>
    </source>
</reference>
<comment type="caution">
    <text evidence="2">The sequence shown here is derived from an EMBL/GenBank/DDBJ whole genome shotgun (WGS) entry which is preliminary data.</text>
</comment>
<protein>
    <submittedName>
        <fullName evidence="2">Uncharacterized protein</fullName>
    </submittedName>
</protein>
<sequence length="193" mass="21437">MWPKPQLARQQLHGARGTRGRARRSPRSGRIIDGEWSVSAPFLFFGGTSSLPGPTMARDYELETERAKTRELERLVRLAEAEFLARPGNEDVVRPCCSCGQTTHSSADCRRYLYPDHEASPPPQRERWVEVADSEVGERPRLVTAAVSGISKRRPCKVGSRLVGGGSPHASANLEHRNWCNNQVDSHLEAAPD</sequence>
<dbReference type="EMBL" id="JABSTR010000009">
    <property type="protein sequence ID" value="KAH9378680.1"/>
    <property type="molecule type" value="Genomic_DNA"/>
</dbReference>
<dbReference type="VEuPathDB" id="VectorBase:HLOH_054254"/>
<feature type="compositionally biased region" description="Basic residues" evidence="1">
    <location>
        <begin position="16"/>
        <end position="27"/>
    </location>
</feature>
<dbReference type="Proteomes" id="UP000821853">
    <property type="component" value="Unassembled WGS sequence"/>
</dbReference>
<proteinExistence type="predicted"/>
<name>A0A9J6GVH4_HAELO</name>
<evidence type="ECO:0000313" key="2">
    <source>
        <dbReference type="EMBL" id="KAH9378680.1"/>
    </source>
</evidence>
<evidence type="ECO:0000256" key="1">
    <source>
        <dbReference type="SAM" id="MobiDB-lite"/>
    </source>
</evidence>
<keyword evidence="3" id="KW-1185">Reference proteome</keyword>